<keyword evidence="3 8" id="KW-0347">Helicase</keyword>
<evidence type="ECO:0000256" key="2">
    <source>
        <dbReference type="ARBA" id="ARBA00022801"/>
    </source>
</evidence>
<evidence type="ECO:0000313" key="9">
    <source>
        <dbReference type="Proteomes" id="UP000288711"/>
    </source>
</evidence>
<organism evidence="8 9">
    <name type="scientific">Janibacter hoylei PVAS-1</name>
    <dbReference type="NCBI Taxonomy" id="1210046"/>
    <lineage>
        <taxon>Bacteria</taxon>
        <taxon>Bacillati</taxon>
        <taxon>Actinomycetota</taxon>
        <taxon>Actinomycetes</taxon>
        <taxon>Micrococcales</taxon>
        <taxon>Intrasporangiaceae</taxon>
        <taxon>Janibacter</taxon>
    </lineage>
</organism>
<evidence type="ECO:0000256" key="3">
    <source>
        <dbReference type="ARBA" id="ARBA00022806"/>
    </source>
</evidence>
<keyword evidence="9" id="KW-1185">Reference proteome</keyword>
<keyword evidence="2" id="KW-0378">Hydrolase</keyword>
<evidence type="ECO:0000256" key="1">
    <source>
        <dbReference type="ARBA" id="ARBA00022741"/>
    </source>
</evidence>
<feature type="compositionally biased region" description="Low complexity" evidence="5">
    <location>
        <begin position="42"/>
        <end position="55"/>
    </location>
</feature>
<dbReference type="Gene3D" id="3.40.50.10810">
    <property type="entry name" value="Tandem AAA-ATPase domain"/>
    <property type="match status" value="1"/>
</dbReference>
<feature type="domain" description="Helicase C-terminal" evidence="7">
    <location>
        <begin position="559"/>
        <end position="733"/>
    </location>
</feature>
<dbReference type="SMART" id="SM00490">
    <property type="entry name" value="HELICc"/>
    <property type="match status" value="1"/>
</dbReference>
<dbReference type="InterPro" id="IPR000330">
    <property type="entry name" value="SNF2_N"/>
</dbReference>
<evidence type="ECO:0000256" key="4">
    <source>
        <dbReference type="ARBA" id="ARBA00022840"/>
    </source>
</evidence>
<dbReference type="InterPro" id="IPR057342">
    <property type="entry name" value="DEXDc_RapA"/>
</dbReference>
<dbReference type="SUPFAM" id="SSF52540">
    <property type="entry name" value="P-loop containing nucleoside triphosphate hydrolases"/>
    <property type="match status" value="1"/>
</dbReference>
<reference evidence="8 9" key="1">
    <citation type="journal article" date="2009" name="Int. J. Syst. Evol. Microbiol.">
        <title>Janibacter hoylei sp. nov., Bacillus isronensis sp. nov. and Bacillus aryabhattai sp. nov., isolated from cryotubes used for collecting air from the upper atmosphere.</title>
        <authorList>
            <person name="Shivaji S."/>
            <person name="Chaturvedi P."/>
            <person name="Begum Z."/>
            <person name="Pindi P.K."/>
            <person name="Manorama R."/>
            <person name="Padmanaban D.A."/>
            <person name="Shouche Y.S."/>
            <person name="Pawar S."/>
            <person name="Vaishampayan P."/>
            <person name="Dutt C.B."/>
            <person name="Datta G.N."/>
            <person name="Manchanda R.K."/>
            <person name="Rao U.R."/>
            <person name="Bhargava P.M."/>
            <person name="Narlikar J.V."/>
        </authorList>
    </citation>
    <scope>NUCLEOTIDE SEQUENCE [LARGE SCALE GENOMIC DNA]</scope>
    <source>
        <strain evidence="8 9">PVAS-1</strain>
    </source>
</reference>
<feature type="domain" description="Helicase ATP-binding" evidence="6">
    <location>
        <begin position="189"/>
        <end position="384"/>
    </location>
</feature>
<name>A0A444B9T7_9MICO</name>
<evidence type="ECO:0000259" key="6">
    <source>
        <dbReference type="PROSITE" id="PS51192"/>
    </source>
</evidence>
<dbReference type="SMART" id="SM00487">
    <property type="entry name" value="DEXDc"/>
    <property type="match status" value="1"/>
</dbReference>
<dbReference type="PROSITE" id="PS51192">
    <property type="entry name" value="HELICASE_ATP_BIND_1"/>
    <property type="match status" value="1"/>
</dbReference>
<evidence type="ECO:0000259" key="7">
    <source>
        <dbReference type="PROSITE" id="PS51194"/>
    </source>
</evidence>
<feature type="region of interest" description="Disordered" evidence="5">
    <location>
        <begin position="730"/>
        <end position="755"/>
    </location>
</feature>
<feature type="region of interest" description="Disordered" evidence="5">
    <location>
        <begin position="42"/>
        <end position="68"/>
    </location>
</feature>
<comment type="caution">
    <text evidence="8">The sequence shown here is derived from an EMBL/GenBank/DDBJ whole genome shotgun (WGS) entry which is preliminary data.</text>
</comment>
<accession>A0A444B9T7</accession>
<dbReference type="PANTHER" id="PTHR45766:SF6">
    <property type="entry name" value="SWI_SNF-RELATED MATRIX-ASSOCIATED ACTIN-DEPENDENT REGULATOR OF CHROMATIN SUBFAMILY A-LIKE PROTEIN 1"/>
    <property type="match status" value="1"/>
</dbReference>
<dbReference type="Pfam" id="PF00271">
    <property type="entry name" value="Helicase_C"/>
    <property type="match status" value="1"/>
</dbReference>
<dbReference type="CDD" id="cd18793">
    <property type="entry name" value="SF2_C_SNF"/>
    <property type="match status" value="1"/>
</dbReference>
<dbReference type="InterPro" id="IPR001650">
    <property type="entry name" value="Helicase_C-like"/>
</dbReference>
<dbReference type="PROSITE" id="PS51194">
    <property type="entry name" value="HELICASE_CTER"/>
    <property type="match status" value="1"/>
</dbReference>
<dbReference type="NCBIfam" id="NF038317">
    <property type="entry name" value="DISARM_DrmD"/>
    <property type="match status" value="1"/>
</dbReference>
<protein>
    <submittedName>
        <fullName evidence="8">DNA helicase</fullName>
    </submittedName>
</protein>
<dbReference type="Pfam" id="PF00176">
    <property type="entry name" value="SNF2-rel_dom"/>
    <property type="match status" value="1"/>
</dbReference>
<dbReference type="AlphaFoldDB" id="A0A444B9T7"/>
<keyword evidence="1" id="KW-0547">Nucleotide-binding</keyword>
<dbReference type="InterPro" id="IPR038718">
    <property type="entry name" value="SNF2-like_sf"/>
</dbReference>
<gene>
    <name evidence="8" type="ORF">CWN80_03345</name>
</gene>
<dbReference type="GO" id="GO:0016787">
    <property type="term" value="F:hydrolase activity"/>
    <property type="evidence" value="ECO:0007669"/>
    <property type="project" value="UniProtKB-KW"/>
</dbReference>
<keyword evidence="4" id="KW-0067">ATP-binding</keyword>
<dbReference type="GO" id="GO:0005524">
    <property type="term" value="F:ATP binding"/>
    <property type="evidence" value="ECO:0007669"/>
    <property type="project" value="UniProtKB-KW"/>
</dbReference>
<dbReference type="InterPro" id="IPR027417">
    <property type="entry name" value="P-loop_NTPase"/>
</dbReference>
<dbReference type="Gene3D" id="3.40.50.300">
    <property type="entry name" value="P-loop containing nucleotide triphosphate hydrolases"/>
    <property type="match status" value="1"/>
</dbReference>
<evidence type="ECO:0000256" key="5">
    <source>
        <dbReference type="SAM" id="MobiDB-lite"/>
    </source>
</evidence>
<dbReference type="Proteomes" id="UP000288711">
    <property type="component" value="Unassembled WGS sequence"/>
</dbReference>
<evidence type="ECO:0000313" key="8">
    <source>
        <dbReference type="EMBL" id="RWU85192.1"/>
    </source>
</evidence>
<dbReference type="CDD" id="cd18011">
    <property type="entry name" value="DEXDc_RapA"/>
    <property type="match status" value="1"/>
</dbReference>
<proteinExistence type="predicted"/>
<dbReference type="OrthoDB" id="9814088at2"/>
<dbReference type="InterPro" id="IPR049730">
    <property type="entry name" value="SNF2/RAD54-like_C"/>
</dbReference>
<dbReference type="EMBL" id="PIPF01000002">
    <property type="protein sequence ID" value="RWU85192.1"/>
    <property type="molecule type" value="Genomic_DNA"/>
</dbReference>
<dbReference type="GO" id="GO:0004386">
    <property type="term" value="F:helicase activity"/>
    <property type="evidence" value="ECO:0007669"/>
    <property type="project" value="UniProtKB-KW"/>
</dbReference>
<sequence length="1115" mass="122323">MRPTLGVCCDFRNCVSESTPESPSGVGSASVLLPVNSRSPVTVSAATSTNSATASRQPRPELPQAGHVVSVRGSTWAVTEVTTQGLLRSPADETASELQHLVSLQSLDEDRLGEEATVVWELEVGQSIIPDRGLPETLSAETFDDPNTLGAFVDAVRWGAVTSADEHAYQAPYRSGANVEPYQLEPLRRALAAPRTNLLLADDVGLGKTIEAGLVIQELLLRHRARSVIIVCPPSLAVKWQDEMQEKFGLDFTIVNSATLAQTRRTHGLAANPFRLYPRIIVSMAWLPTPRAQRMLRDVYAGVTGASTAKRYAFDMLVVDEAHHVAPASPSGVGGGRGYAVDSKRTIAVRELAGVCEHRLFLSATPHNGHTESFTALLEMIDNRRFARGAKVDQRALEEIKVRRLKSDLPEMGFKKRQVKQIPFTPAKGEEDAFALLTRVLESSAQANGRRRAGDIVALLLKKRFLSSPWAFALTLQHYLAADAGAGWPDDIDEAYYDEVLGTGQSDEEEGHVEQPELTALRQSKGTDPLVSATDDEIDELLAWGESYQHQPDAKLSALVEWLDSICRPDGKHWSNERVVIFTEYSATLRWVMGVLEQRGYGDRVAAIEGSTDTDTREIIRERFTTEPTKEDIRVLVATDAAGEGIDLQDFCHRMVNLDVPFNPSRLEQRIGRIDRYGQTQSPEVFTFAPVATASTYGADLDFLQRIASKVDTIASDLGRVNQVIDSQIQERFHPNRSRTAPSTSDDSSDGVNRALSSNLNLNKELTALSRNYEANKVRMHLTPFASRRVVDTALTVANQPPLKVIDDDLTDAQVFAVPTLGSNWQQALEGLDTRREPGVLRPITFDDSAMTAPDDLDGGGRRRDDLVHVHLGHALMQKASRILRSALTGGSSDLHRVTAVVVDGLPTSCVATVSRLVLVGRGGLRLHEEVFLTGIRLRGHTMAEAKVEELLDTALDSPGLQLASHDVRAGLADEWNGSTSTTSRMRTRLEEAVRQRATQKQSAVTGDLAARAEADEERARGIYAAFRGVLEESVAELSEQIEAQSTMLFADDQQRQRQRDLVKMQARAAELDDEERRELAAIRERYEDVRQFVSTAGVVFALTPEDAVARGGAA</sequence>
<dbReference type="InterPro" id="IPR014001">
    <property type="entry name" value="Helicase_ATP-bd"/>
</dbReference>
<dbReference type="PANTHER" id="PTHR45766">
    <property type="entry name" value="DNA ANNEALING HELICASE AND ENDONUCLEASE ZRANB3 FAMILY MEMBER"/>
    <property type="match status" value="1"/>
</dbReference>